<accession>A0A117UWI9</accession>
<gene>
    <name evidence="1" type="ORF">AQZ52_02495</name>
</gene>
<proteinExistence type="predicted"/>
<keyword evidence="2" id="KW-1185">Reference proteome</keyword>
<comment type="caution">
    <text evidence="1">The sequence shown here is derived from an EMBL/GenBank/DDBJ whole genome shotgun (WGS) entry which is preliminary data.</text>
</comment>
<evidence type="ECO:0000313" key="2">
    <source>
        <dbReference type="Proteomes" id="UP000058012"/>
    </source>
</evidence>
<name>A0A117UWI9_9SPHN</name>
<dbReference type="Proteomes" id="UP000058012">
    <property type="component" value="Unassembled WGS sequence"/>
</dbReference>
<reference evidence="1 2" key="1">
    <citation type="submission" date="2015-10" db="EMBL/GenBank/DDBJ databases">
        <title>Draft genome sequence of Novosphingobium fuchskuhlense DSM 25065 isolated from a surface water sample of the southwest basin of Lake Grosse Fuchskuhle.</title>
        <authorList>
            <person name="Ruckert C."/>
            <person name="Winkler A."/>
            <person name="Glaeser J."/>
            <person name="Grossart H.-P."/>
            <person name="Kalinowski J."/>
            <person name="Glaeser S."/>
        </authorList>
    </citation>
    <scope>NUCLEOTIDE SEQUENCE [LARGE SCALE GENOMIC DNA]</scope>
    <source>
        <strain evidence="1 2">FNE08-7</strain>
    </source>
</reference>
<organism evidence="1 2">
    <name type="scientific">Novosphingobium fuchskuhlense</name>
    <dbReference type="NCBI Taxonomy" id="1117702"/>
    <lineage>
        <taxon>Bacteria</taxon>
        <taxon>Pseudomonadati</taxon>
        <taxon>Pseudomonadota</taxon>
        <taxon>Alphaproteobacteria</taxon>
        <taxon>Sphingomonadales</taxon>
        <taxon>Sphingomonadaceae</taxon>
        <taxon>Novosphingobium</taxon>
    </lineage>
</organism>
<protein>
    <submittedName>
        <fullName evidence="1">Uncharacterized protein</fullName>
    </submittedName>
</protein>
<dbReference type="EMBL" id="LLZS01000003">
    <property type="protein sequence ID" value="KUR72181.1"/>
    <property type="molecule type" value="Genomic_DNA"/>
</dbReference>
<dbReference type="OrthoDB" id="7508951at2"/>
<dbReference type="AlphaFoldDB" id="A0A117UWI9"/>
<dbReference type="STRING" id="1117702.AQZ52_02495"/>
<sequence>MSLLFALAMAAQAAEPAAPAAPPPAAPPPVMPSAFLGEWAPSAALCGDKYARRILTASMNTEGDYWGVVKAIETLGERHIVVREGDDDFGVALTADYVLSPDGKMLVLHVLERGGVKVSEAPIPMVRCEVARG</sequence>
<evidence type="ECO:0000313" key="1">
    <source>
        <dbReference type="EMBL" id="KUR72181.1"/>
    </source>
</evidence>
<dbReference type="RefSeq" id="WP_067906353.1">
    <property type="nucleotide sequence ID" value="NZ_KQ954244.1"/>
</dbReference>